<evidence type="ECO:0000313" key="2">
    <source>
        <dbReference type="EMBL" id="KAG7456529.1"/>
    </source>
</evidence>
<dbReference type="Proteomes" id="UP001046870">
    <property type="component" value="Chromosome 22"/>
</dbReference>
<accession>A0A9D3PF78</accession>
<dbReference type="AlphaFoldDB" id="A0A9D3PF78"/>
<dbReference type="GO" id="GO:0070652">
    <property type="term" value="C:HAUS complex"/>
    <property type="evidence" value="ECO:0007669"/>
    <property type="project" value="InterPro"/>
</dbReference>
<dbReference type="Pfam" id="PF14817">
    <property type="entry name" value="HAUS5"/>
    <property type="match status" value="1"/>
</dbReference>
<dbReference type="PANTHER" id="PTHR28588:SF1">
    <property type="entry name" value="HAUS AUGMIN-LIKE COMPLEX SUBUNIT 5"/>
    <property type="match status" value="1"/>
</dbReference>
<keyword evidence="1" id="KW-0175">Coiled coil</keyword>
<proteinExistence type="predicted"/>
<dbReference type="GO" id="GO:0005813">
    <property type="term" value="C:centrosome"/>
    <property type="evidence" value="ECO:0007669"/>
    <property type="project" value="TreeGrafter"/>
</dbReference>
<feature type="coiled-coil region" evidence="1">
    <location>
        <begin position="392"/>
        <end position="443"/>
    </location>
</feature>
<organism evidence="2 3">
    <name type="scientific">Megalops atlanticus</name>
    <name type="common">Tarpon</name>
    <name type="synonym">Clupea gigantea</name>
    <dbReference type="NCBI Taxonomy" id="7932"/>
    <lineage>
        <taxon>Eukaryota</taxon>
        <taxon>Metazoa</taxon>
        <taxon>Chordata</taxon>
        <taxon>Craniata</taxon>
        <taxon>Vertebrata</taxon>
        <taxon>Euteleostomi</taxon>
        <taxon>Actinopterygii</taxon>
        <taxon>Neopterygii</taxon>
        <taxon>Teleostei</taxon>
        <taxon>Elopiformes</taxon>
        <taxon>Megalopidae</taxon>
        <taxon>Megalops</taxon>
    </lineage>
</organism>
<dbReference type="GO" id="GO:0051225">
    <property type="term" value="P:spindle assembly"/>
    <property type="evidence" value="ECO:0007669"/>
    <property type="project" value="InterPro"/>
</dbReference>
<evidence type="ECO:0008006" key="4">
    <source>
        <dbReference type="Google" id="ProtNLM"/>
    </source>
</evidence>
<comment type="caution">
    <text evidence="2">The sequence shown here is derived from an EMBL/GenBank/DDBJ whole genome shotgun (WGS) entry which is preliminary data.</text>
</comment>
<evidence type="ECO:0000256" key="1">
    <source>
        <dbReference type="SAM" id="Coils"/>
    </source>
</evidence>
<gene>
    <name evidence="2" type="ORF">MATL_G00236700</name>
</gene>
<dbReference type="OrthoDB" id="2019614at2759"/>
<dbReference type="PANTHER" id="PTHR28588">
    <property type="entry name" value="HAUS AUGMIN-LIKE COMPLEX SUBUNIT 5"/>
    <property type="match status" value="1"/>
</dbReference>
<dbReference type="InterPro" id="IPR029131">
    <property type="entry name" value="HAUS5"/>
</dbReference>
<evidence type="ECO:0000313" key="3">
    <source>
        <dbReference type="Proteomes" id="UP001046870"/>
    </source>
</evidence>
<name>A0A9D3PF78_MEGAT</name>
<dbReference type="PRINTS" id="PR02091">
    <property type="entry name" value="HAUSAUGMINL5"/>
</dbReference>
<dbReference type="InterPro" id="IPR026215">
    <property type="entry name" value="HAUS5_metazoa"/>
</dbReference>
<protein>
    <recommendedName>
        <fullName evidence="4">HAUS augmin-like complex subunit 5</fullName>
    </recommendedName>
</protein>
<dbReference type="EMBL" id="JAFDVH010000022">
    <property type="protein sequence ID" value="KAG7456529.1"/>
    <property type="molecule type" value="Genomic_DNA"/>
</dbReference>
<sequence length="649" mass="73903">MDDRSLPQELKRWAIEEFGLQPKHLPHDTYFKTLCLGQGASIWKYVTQHVYHQRNVSVVRGNLQWYKMLQDTEVRQAEGLSEAARRQSLQGEIEELRAELGQLDSQISAAEEQLAAEDWLLRRSWGEAEDSGRRELLLQALRQRCREERHTLSRHQHRASEHSQALGHLCRKAEVELVFGAEASDSSSDSLALSGPEPQVLRDVRDVCEDRLVFLQSLQESELKTLQSSSSVLSLEQRSVVFQHWLSAVEDLLRSHPPGHVLSALQYLASRQQAALQECLSSLDVEREVTALRFRYESSHLEDISRKEEELPSVKSLLQSGWEEVERSLMKLAHTQSRVQQHKQQLNARRKEADFHLHGSDAQIENLARSVFELELQCVVKAAMRNSVQDQCVQLAQQAKDRQEALRNLRSQWQSIMDFRQLVDRKQEQIRALIKANSNAKTELSRVHTEIRQFVQGTLGPGCGGVLEAARSLRSSVTQEVRLAGAVSMAALDRRLMDGGQRVPADRLSMHRLHSPAFQSLCHCLAFPAYRAAEQLAVQAVSQQEELCFLRRLQANLHHQGALLPAPDLQALLLRIREVDQELLQSLLPRVRQLSDRASQGLLYGSQAKSAITQWWEQPAQGALPELQRGGLTLQQWLQRWRLAAKALE</sequence>
<reference evidence="2" key="1">
    <citation type="submission" date="2021-01" db="EMBL/GenBank/DDBJ databases">
        <authorList>
            <person name="Zahm M."/>
            <person name="Roques C."/>
            <person name="Cabau C."/>
            <person name="Klopp C."/>
            <person name="Donnadieu C."/>
            <person name="Jouanno E."/>
            <person name="Lampietro C."/>
            <person name="Louis A."/>
            <person name="Herpin A."/>
            <person name="Echchiki A."/>
            <person name="Berthelot C."/>
            <person name="Parey E."/>
            <person name="Roest-Crollius H."/>
            <person name="Braasch I."/>
            <person name="Postlethwait J."/>
            <person name="Bobe J."/>
            <person name="Montfort J."/>
            <person name="Bouchez O."/>
            <person name="Begum T."/>
            <person name="Mejri S."/>
            <person name="Adams A."/>
            <person name="Chen W.-J."/>
            <person name="Guiguen Y."/>
        </authorList>
    </citation>
    <scope>NUCLEOTIDE SEQUENCE</scope>
    <source>
        <strain evidence="2">YG-15Mar2019-1</strain>
        <tissue evidence="2">Brain</tissue>
    </source>
</reference>
<feature type="coiled-coil region" evidence="1">
    <location>
        <begin position="86"/>
        <end position="113"/>
    </location>
</feature>
<keyword evidence="3" id="KW-1185">Reference proteome</keyword>
<dbReference type="GO" id="GO:0007098">
    <property type="term" value="P:centrosome cycle"/>
    <property type="evidence" value="ECO:0007669"/>
    <property type="project" value="InterPro"/>
</dbReference>